<feature type="region of interest" description="Disordered" evidence="5">
    <location>
        <begin position="1"/>
        <end position="45"/>
    </location>
</feature>
<reference evidence="7 8" key="1">
    <citation type="journal article" date="2019" name="PLoS ONE">
        <title>Comparative genome analysis indicates high evolutionary potential of pathogenicity genes in Colletotrichum tanaceti.</title>
        <authorList>
            <person name="Lelwala R.V."/>
            <person name="Korhonen P.K."/>
            <person name="Young N.D."/>
            <person name="Scott J.B."/>
            <person name="Ades P.A."/>
            <person name="Gasser R.B."/>
            <person name="Taylor P.W.J."/>
        </authorList>
    </citation>
    <scope>NUCLEOTIDE SEQUENCE [LARGE SCALE GENOMIC DNA]</scope>
    <source>
        <strain evidence="7">BRIP57314</strain>
    </source>
</reference>
<dbReference type="InterPro" id="IPR051232">
    <property type="entry name" value="ARID/SWI1_ChromRemod"/>
</dbReference>
<dbReference type="CDD" id="cd16871">
    <property type="entry name" value="ARID_Swi1p-like"/>
    <property type="match status" value="1"/>
</dbReference>
<keyword evidence="2" id="KW-0804">Transcription</keyword>
<name>A0A4U6XIC8_9PEZI</name>
<proteinExistence type="predicted"/>
<feature type="compositionally biased region" description="Basic and acidic residues" evidence="5">
    <location>
        <begin position="17"/>
        <end position="31"/>
    </location>
</feature>
<dbReference type="PROSITE" id="PS51011">
    <property type="entry name" value="ARID"/>
    <property type="match status" value="1"/>
</dbReference>
<evidence type="ECO:0000259" key="6">
    <source>
        <dbReference type="PROSITE" id="PS51011"/>
    </source>
</evidence>
<evidence type="ECO:0000256" key="4">
    <source>
        <dbReference type="SAM" id="Coils"/>
    </source>
</evidence>
<feature type="compositionally biased region" description="Polar residues" evidence="5">
    <location>
        <begin position="33"/>
        <end position="45"/>
    </location>
</feature>
<dbReference type="SMART" id="SM01014">
    <property type="entry name" value="ARID"/>
    <property type="match status" value="1"/>
</dbReference>
<feature type="compositionally biased region" description="Low complexity" evidence="5">
    <location>
        <begin position="529"/>
        <end position="539"/>
    </location>
</feature>
<feature type="compositionally biased region" description="Polar residues" evidence="5">
    <location>
        <begin position="519"/>
        <end position="528"/>
    </location>
</feature>
<feature type="compositionally biased region" description="Low complexity" evidence="5">
    <location>
        <begin position="192"/>
        <end position="206"/>
    </location>
</feature>
<dbReference type="InterPro" id="IPR036431">
    <property type="entry name" value="ARID_dom_sf"/>
</dbReference>
<evidence type="ECO:0000256" key="1">
    <source>
        <dbReference type="ARBA" id="ARBA00023015"/>
    </source>
</evidence>
<evidence type="ECO:0000313" key="8">
    <source>
        <dbReference type="Proteomes" id="UP000310108"/>
    </source>
</evidence>
<dbReference type="SMART" id="SM00501">
    <property type="entry name" value="BRIGHT"/>
    <property type="match status" value="1"/>
</dbReference>
<feature type="region of interest" description="Disordered" evidence="5">
    <location>
        <begin position="62"/>
        <end position="309"/>
    </location>
</feature>
<sequence>MAETLQTGNDTGDNYANDERAANGRSQDRWSLRSPSSLDGSLEPTTTMSTWMNEAAVPNHNGNAFPHMNDSNAAGAMMDPSAFMGSPAHFNPSQFANPQQAQQAQQQQVQHHQHQHQHQQQQQQQQQQQMAAMQNGQMRNASPSSFQNPAYQTNSVVPSKRPRPREDSIAGSPRQNPGMLPTSRSETPQTFPGYQPGMPQQAQGQPSPYPHLQPNGSTNATPSPIMANQLRPGSVPQRVATASPHPFSPGAQQFAPQASPNPSEHGTPQPNHYMQQNMPQGYNPNFNPSQSPARPSPNPNAMAASGMMPQQMGQMPPHMGQMPNQMMPPNMQPRNPMEQQQMAAYQARLSKQLQQGTMQGMQNMQNMQNMQSMQNMQMAAQMQAQNMAQGRGMMPKQPMQMPNGQMPPGAMRPQSQQRSIPGSNPESFMKSLNNFMAAKGQQLDPNPVIGNRPVNLLTLFQSVQSKGGYKPTTAGNQWPHVSNGIGFHPGQIPQAPQMLKEIYERNLLRFEEAWVAQQSRQRMMQHHNQPGQPVQSGQPGQPGPPIPPGAQPQSTPTKQQMSPQGHLPPQQPMMPQGQPNMPPQQAQTPVKQGSFSGQPPSVNGFQTPQAPGPHTPATAHQGHARNSLSRSVEPTPGHPQAFPSASPASVKGGGMPMAAPPGMDQNPMAASIKPRMLRLAHESDEYTPSARPLETYGGINVRAFDLKGLELQSLKPDIPPPYELGYVDLHALTRSLESGIHGEVRLALDTLATVTATQHQALHIHLKYCEELIEALLECAEEQLDLLVENTEEASADIQLAPYEDVARACWTDKMGVRELPKFGSMDYELDRAVERFSCVITILRNLSFPEASNENHLVLGDELVIKFLCVVIRYLGTRNMLFRTNANTLEFMKDAIILLSNIAGAVEIPGREQALCLLHFLLAFAPAPGPTAMDDKLYFPPYQPGVHTYTFHAVDALARFLARDEPNRTHYKMLYAMDASSSPPYDLLTRSFALATTVVPIQSPESAVAHIETPERFFRLVEDRKPWLMQGLLAADILASLAPGYETGVAKSWLSSGNGFAQALYHFVQVLGAQFEQPWQTRSGQGDPAGRDTGLVYIATSGISILRRLAEKARDPNDPRLSVPADSLPSEESLFKMMLMRSPEWTKDGVIRNLAAYASVDS</sequence>
<dbReference type="SUPFAM" id="SSF46774">
    <property type="entry name" value="ARID-like"/>
    <property type="match status" value="1"/>
</dbReference>
<feature type="compositionally biased region" description="Low complexity" evidence="5">
    <location>
        <begin position="563"/>
        <end position="587"/>
    </location>
</feature>
<evidence type="ECO:0000256" key="5">
    <source>
        <dbReference type="SAM" id="MobiDB-lite"/>
    </source>
</evidence>
<organism evidence="7 8">
    <name type="scientific">Colletotrichum tanaceti</name>
    <dbReference type="NCBI Taxonomy" id="1306861"/>
    <lineage>
        <taxon>Eukaryota</taxon>
        <taxon>Fungi</taxon>
        <taxon>Dikarya</taxon>
        <taxon>Ascomycota</taxon>
        <taxon>Pezizomycotina</taxon>
        <taxon>Sordariomycetes</taxon>
        <taxon>Hypocreomycetidae</taxon>
        <taxon>Glomerellales</taxon>
        <taxon>Glomerellaceae</taxon>
        <taxon>Colletotrichum</taxon>
        <taxon>Colletotrichum destructivum species complex</taxon>
    </lineage>
</organism>
<dbReference type="Pfam" id="PF01388">
    <property type="entry name" value="ARID"/>
    <property type="match status" value="1"/>
</dbReference>
<feature type="compositionally biased region" description="Low complexity" evidence="5">
    <location>
        <begin position="99"/>
        <end position="110"/>
    </location>
</feature>
<dbReference type="STRING" id="1306861.A0A4U6XIC8"/>
<keyword evidence="8" id="KW-1185">Reference proteome</keyword>
<feature type="coiled-coil region" evidence="4">
    <location>
        <begin position="770"/>
        <end position="797"/>
    </location>
</feature>
<feature type="compositionally biased region" description="Polar residues" evidence="5">
    <location>
        <begin position="588"/>
        <end position="609"/>
    </location>
</feature>
<keyword evidence="3" id="KW-0539">Nucleus</keyword>
<dbReference type="Proteomes" id="UP000310108">
    <property type="component" value="Unassembled WGS sequence"/>
</dbReference>
<dbReference type="EMBL" id="PJEX01000105">
    <property type="protein sequence ID" value="TKW55283.1"/>
    <property type="molecule type" value="Genomic_DNA"/>
</dbReference>
<feature type="domain" description="ARID" evidence="6">
    <location>
        <begin position="422"/>
        <end position="515"/>
    </location>
</feature>
<dbReference type="GO" id="GO:0016514">
    <property type="term" value="C:SWI/SNF complex"/>
    <property type="evidence" value="ECO:0007669"/>
    <property type="project" value="TreeGrafter"/>
</dbReference>
<evidence type="ECO:0000313" key="7">
    <source>
        <dbReference type="EMBL" id="TKW55283.1"/>
    </source>
</evidence>
<dbReference type="GO" id="GO:0006357">
    <property type="term" value="P:regulation of transcription by RNA polymerase II"/>
    <property type="evidence" value="ECO:0007669"/>
    <property type="project" value="TreeGrafter"/>
</dbReference>
<evidence type="ECO:0000256" key="2">
    <source>
        <dbReference type="ARBA" id="ARBA00023163"/>
    </source>
</evidence>
<keyword evidence="4" id="KW-0175">Coiled coil</keyword>
<comment type="caution">
    <text evidence="7">The sequence shown here is derived from an EMBL/GenBank/DDBJ whole genome shotgun (WGS) entry which is preliminary data.</text>
</comment>
<feature type="compositionally biased region" description="Pro residues" evidence="5">
    <location>
        <begin position="541"/>
        <end position="550"/>
    </location>
</feature>
<feature type="compositionally biased region" description="Low complexity" evidence="5">
    <location>
        <begin position="118"/>
        <end position="134"/>
    </location>
</feature>
<feature type="compositionally biased region" description="Polar residues" evidence="5">
    <location>
        <begin position="1"/>
        <end position="14"/>
    </location>
</feature>
<accession>A0A4U6XIC8</accession>
<gene>
    <name evidence="7" type="primary">sol1</name>
    <name evidence="7" type="ORF">CTA1_1120</name>
</gene>
<dbReference type="Gene3D" id="1.10.150.60">
    <property type="entry name" value="ARID DNA-binding domain"/>
    <property type="match status" value="1"/>
</dbReference>
<protein>
    <submittedName>
        <fullName evidence="7">SWI/SNF chromatin-remodeling complex subunit sol1</fullName>
    </submittedName>
</protein>
<dbReference type="GO" id="GO:0000976">
    <property type="term" value="F:transcription cis-regulatory region binding"/>
    <property type="evidence" value="ECO:0007669"/>
    <property type="project" value="TreeGrafter"/>
</dbReference>
<dbReference type="InterPro" id="IPR001606">
    <property type="entry name" value="ARID_dom"/>
</dbReference>
<dbReference type="AlphaFoldDB" id="A0A4U6XIC8"/>
<keyword evidence="1" id="KW-0805">Transcription regulation</keyword>
<dbReference type="PANTHER" id="PTHR13964">
    <property type="entry name" value="RBP-RELATED"/>
    <property type="match status" value="1"/>
</dbReference>
<feature type="compositionally biased region" description="Polar residues" evidence="5">
    <location>
        <begin position="135"/>
        <end position="157"/>
    </location>
</feature>
<feature type="region of interest" description="Disordered" evidence="5">
    <location>
        <begin position="519"/>
        <end position="668"/>
    </location>
</feature>
<dbReference type="PANTHER" id="PTHR13964:SF27">
    <property type="entry name" value="HAT-TRICK, ISOFORM D"/>
    <property type="match status" value="1"/>
</dbReference>
<feature type="compositionally biased region" description="Polar residues" evidence="5">
    <location>
        <begin position="250"/>
        <end position="293"/>
    </location>
</feature>
<evidence type="ECO:0000256" key="3">
    <source>
        <dbReference type="ARBA" id="ARBA00023242"/>
    </source>
</evidence>